<evidence type="ECO:0000256" key="4">
    <source>
        <dbReference type="ARBA" id="ARBA00023136"/>
    </source>
</evidence>
<organism evidence="7">
    <name type="scientific">Phytobacter massiliensis</name>
    <dbReference type="NCBI Taxonomy" id="1485952"/>
    <lineage>
        <taxon>Bacteria</taxon>
        <taxon>Pseudomonadati</taxon>
        <taxon>Pseudomonadota</taxon>
        <taxon>Gammaproteobacteria</taxon>
        <taxon>Enterobacterales</taxon>
        <taxon>Enterobacteriaceae</taxon>
        <taxon>Phytobacter</taxon>
    </lineage>
</organism>
<comment type="subcellular location">
    <subcellularLocation>
        <location evidence="1">Membrane</location>
        <topology evidence="1">Single-pass membrane protein</topology>
    </subcellularLocation>
</comment>
<sequence length="36" mass="3926">MSDPMFTEAVIIFSGLLAVMAILVISVLSLEKSGWR</sequence>
<evidence type="ECO:0000256" key="1">
    <source>
        <dbReference type="ARBA" id="ARBA00004167"/>
    </source>
</evidence>
<evidence type="ECO:0000256" key="2">
    <source>
        <dbReference type="ARBA" id="ARBA00022692"/>
    </source>
</evidence>
<dbReference type="InterPro" id="IPR048191">
    <property type="entry name" value="YoaI-like"/>
</dbReference>
<dbReference type="GO" id="GO:0016020">
    <property type="term" value="C:membrane"/>
    <property type="evidence" value="ECO:0007669"/>
    <property type="project" value="UniProtKB-SubCell"/>
</dbReference>
<dbReference type="RefSeq" id="WP_421957873.1">
    <property type="nucleotide sequence ID" value="NZ_CACRTZ010000033.1"/>
</dbReference>
<feature type="transmembrane region" description="Helical" evidence="6">
    <location>
        <begin position="6"/>
        <end position="30"/>
    </location>
</feature>
<keyword evidence="4 6" id="KW-0472">Membrane</keyword>
<evidence type="ECO:0000256" key="5">
    <source>
        <dbReference type="ARBA" id="ARBA00035689"/>
    </source>
</evidence>
<keyword evidence="3 6" id="KW-1133">Transmembrane helix</keyword>
<evidence type="ECO:0000256" key="3">
    <source>
        <dbReference type="ARBA" id="ARBA00022989"/>
    </source>
</evidence>
<name>A0A6N3GAH2_9ENTR</name>
<dbReference type="NCBIfam" id="NF041475">
    <property type="entry name" value="membrane_YoaI"/>
    <property type="match status" value="1"/>
</dbReference>
<dbReference type="EMBL" id="CACRTZ010000033">
    <property type="protein sequence ID" value="VYU61286.1"/>
    <property type="molecule type" value="Genomic_DNA"/>
</dbReference>
<evidence type="ECO:0000313" key="7">
    <source>
        <dbReference type="EMBL" id="VYU61286.1"/>
    </source>
</evidence>
<accession>A0A6N3GAH2</accession>
<gene>
    <name evidence="7" type="ORF">EMLFYP7_03085</name>
</gene>
<keyword evidence="2 6" id="KW-0812">Transmembrane</keyword>
<proteinExistence type="predicted"/>
<evidence type="ECO:0000256" key="6">
    <source>
        <dbReference type="SAM" id="Phobius"/>
    </source>
</evidence>
<protein>
    <recommendedName>
        <fullName evidence="5">Uncharacterized protein YoaI</fullName>
    </recommendedName>
</protein>
<dbReference type="AlphaFoldDB" id="A0A6N3GAH2"/>
<reference evidence="7" key="1">
    <citation type="submission" date="2019-11" db="EMBL/GenBank/DDBJ databases">
        <authorList>
            <person name="Feng L."/>
        </authorList>
    </citation>
    <scope>NUCLEOTIDE SEQUENCE</scope>
    <source>
        <strain evidence="7">EMassiliensisLFYP7</strain>
    </source>
</reference>